<feature type="compositionally biased region" description="Basic and acidic residues" evidence="1">
    <location>
        <begin position="44"/>
        <end position="67"/>
    </location>
</feature>
<evidence type="ECO:0000256" key="1">
    <source>
        <dbReference type="SAM" id="MobiDB-lite"/>
    </source>
</evidence>
<sequence>MNASANEVNSIDRAGGVETTQDDTFGNTVRRLSAGKHALALGKTADDKQRLDRLGIRRPATGERAELLSDGAPGGTGRAWSISSPPGMRSRAWPTA</sequence>
<dbReference type="Proteomes" id="UP000285596">
    <property type="component" value="Unassembled WGS sequence"/>
</dbReference>
<dbReference type="RefSeq" id="WP_118903587.1">
    <property type="nucleotide sequence ID" value="NZ_QWFA01000062.1"/>
</dbReference>
<reference evidence="2 3" key="1">
    <citation type="submission" date="2018-08" db="EMBL/GenBank/DDBJ databases">
        <title>Streptomyces globisporus 1912-4Crt, whole genome shotgun sequence.</title>
        <authorList>
            <person name="Matselyukh B."/>
        </authorList>
    </citation>
    <scope>NUCLEOTIDE SEQUENCE [LARGE SCALE GENOMIC DNA]</scope>
    <source>
        <strain evidence="2 3">1912-4Crt</strain>
    </source>
</reference>
<accession>A0A423UZX7</accession>
<feature type="region of interest" description="Disordered" evidence="1">
    <location>
        <begin position="1"/>
        <end position="26"/>
    </location>
</feature>
<name>A0A423UZX7_STRGL</name>
<protein>
    <submittedName>
        <fullName evidence="2">Uncharacterized protein</fullName>
    </submittedName>
</protein>
<feature type="region of interest" description="Disordered" evidence="1">
    <location>
        <begin position="41"/>
        <end position="96"/>
    </location>
</feature>
<evidence type="ECO:0000313" key="2">
    <source>
        <dbReference type="EMBL" id="ROV67922.1"/>
    </source>
</evidence>
<organism evidence="2 3">
    <name type="scientific">Streptomyces globisporus</name>
    <dbReference type="NCBI Taxonomy" id="1908"/>
    <lineage>
        <taxon>Bacteria</taxon>
        <taxon>Bacillati</taxon>
        <taxon>Actinomycetota</taxon>
        <taxon>Actinomycetes</taxon>
        <taxon>Kitasatosporales</taxon>
        <taxon>Streptomycetaceae</taxon>
        <taxon>Streptomyces</taxon>
    </lineage>
</organism>
<dbReference type="EMBL" id="QWFA01000062">
    <property type="protein sequence ID" value="ROV67922.1"/>
    <property type="molecule type" value="Genomic_DNA"/>
</dbReference>
<proteinExistence type="predicted"/>
<gene>
    <name evidence="2" type="ORF">D3105_14230</name>
</gene>
<comment type="caution">
    <text evidence="2">The sequence shown here is derived from an EMBL/GenBank/DDBJ whole genome shotgun (WGS) entry which is preliminary data.</text>
</comment>
<evidence type="ECO:0000313" key="3">
    <source>
        <dbReference type="Proteomes" id="UP000285596"/>
    </source>
</evidence>
<dbReference type="AlphaFoldDB" id="A0A423UZX7"/>